<reference evidence="4" key="1">
    <citation type="submission" date="2023-03" db="EMBL/GenBank/DDBJ databases">
        <title>Andean soil-derived lignocellulolytic bacterial consortium as a source of novel taxa and putative plastic-active enzymes.</title>
        <authorList>
            <person name="Diaz-Garcia L."/>
            <person name="Chuvochina M."/>
            <person name="Feuerriegel G."/>
            <person name="Bunk B."/>
            <person name="Sproer C."/>
            <person name="Streit W.R."/>
            <person name="Rodriguez L.M."/>
            <person name="Overmann J."/>
            <person name="Jimenez D.J."/>
        </authorList>
    </citation>
    <scope>NUCLEOTIDE SEQUENCE</scope>
    <source>
        <strain evidence="4">MAG 7</strain>
    </source>
</reference>
<sequence>MEYGKIVSVTGLPGLFELVSSKNDGAIVRSLDDKSTKFVSSRIHNFSHLESIEIYTVRDNVNLVEVFKAMEAGSDKLPDGKDNGALKKYFEKVFPDMDFERVYSSDMKKIVKWFTVLTNNQVEIKLRELPEEPAEEDAAEEEAPAKAAAKKEKAATPDEDTEVAEAPAKPKKTATKAAAKKEKAEDAGEEAAEKPKKKAAPKAKKEDDGAAKEPAKKKAAPAEKKPKK</sequence>
<feature type="compositionally biased region" description="Acidic residues" evidence="1">
    <location>
        <begin position="131"/>
        <end position="142"/>
    </location>
</feature>
<dbReference type="InterPro" id="IPR049282">
    <property type="entry name" value="BVU_3817_N_sf"/>
</dbReference>
<evidence type="ECO:0000256" key="1">
    <source>
        <dbReference type="SAM" id="MobiDB-lite"/>
    </source>
</evidence>
<dbReference type="AlphaFoldDB" id="A0AAJ6BGM2"/>
<feature type="domain" description="DUF5606" evidence="2">
    <location>
        <begin position="5"/>
        <end position="49"/>
    </location>
</feature>
<feature type="domain" description="DUF6852" evidence="3">
    <location>
        <begin position="52"/>
        <end position="117"/>
    </location>
</feature>
<dbReference type="Gene3D" id="1.10.10.1650">
    <property type="match status" value="1"/>
</dbReference>
<dbReference type="InterPro" id="IPR049280">
    <property type="entry name" value="DUF6852"/>
</dbReference>
<dbReference type="InterPro" id="IPR049281">
    <property type="entry name" value="BVU_3817-like_C_sf"/>
</dbReference>
<feature type="region of interest" description="Disordered" evidence="1">
    <location>
        <begin position="128"/>
        <end position="228"/>
    </location>
</feature>
<dbReference type="EMBL" id="CP119311">
    <property type="protein sequence ID" value="WEK36860.1"/>
    <property type="molecule type" value="Genomic_DNA"/>
</dbReference>
<evidence type="ECO:0000313" key="5">
    <source>
        <dbReference type="Proteomes" id="UP001220610"/>
    </source>
</evidence>
<dbReference type="Proteomes" id="UP001220610">
    <property type="component" value="Chromosome"/>
</dbReference>
<accession>A0AAJ6BGM2</accession>
<name>A0AAJ6BGM2_9BACT</name>
<feature type="compositionally biased region" description="Basic and acidic residues" evidence="1">
    <location>
        <begin position="179"/>
        <end position="194"/>
    </location>
</feature>
<dbReference type="Pfam" id="PF21186">
    <property type="entry name" value="DUF6852"/>
    <property type="match status" value="1"/>
</dbReference>
<evidence type="ECO:0000259" key="3">
    <source>
        <dbReference type="Pfam" id="PF21186"/>
    </source>
</evidence>
<evidence type="ECO:0000259" key="2">
    <source>
        <dbReference type="Pfam" id="PF18347"/>
    </source>
</evidence>
<evidence type="ECO:0000313" key="4">
    <source>
        <dbReference type="EMBL" id="WEK36860.1"/>
    </source>
</evidence>
<dbReference type="Gene3D" id="2.30.30.730">
    <property type="match status" value="1"/>
</dbReference>
<organism evidence="4 5">
    <name type="scientific">Candidatus Pseudobacter hemicellulosilyticus</name>
    <dbReference type="NCBI Taxonomy" id="3121375"/>
    <lineage>
        <taxon>Bacteria</taxon>
        <taxon>Pseudomonadati</taxon>
        <taxon>Bacteroidota</taxon>
        <taxon>Chitinophagia</taxon>
        <taxon>Chitinophagales</taxon>
        <taxon>Chitinophagaceae</taxon>
        <taxon>Pseudobacter</taxon>
    </lineage>
</organism>
<proteinExistence type="predicted"/>
<gene>
    <name evidence="4" type="ORF">P0Y53_05035</name>
</gene>
<protein>
    <submittedName>
        <fullName evidence="4">DUF5606 domain-containing protein</fullName>
    </submittedName>
</protein>
<dbReference type="InterPro" id="IPR041218">
    <property type="entry name" value="DUF5606"/>
</dbReference>
<dbReference type="Pfam" id="PF18347">
    <property type="entry name" value="DUF5606"/>
    <property type="match status" value="1"/>
</dbReference>
<feature type="compositionally biased region" description="Basic and acidic residues" evidence="1">
    <location>
        <begin position="203"/>
        <end position="228"/>
    </location>
</feature>